<dbReference type="EMBL" id="JANBVN010000062">
    <property type="protein sequence ID" value="KAJ9151560.1"/>
    <property type="molecule type" value="Genomic_DNA"/>
</dbReference>
<name>A0AA38RVT3_9PEZI</name>
<dbReference type="Proteomes" id="UP001174691">
    <property type="component" value="Unassembled WGS sequence"/>
</dbReference>
<feature type="transmembrane region" description="Helical" evidence="1">
    <location>
        <begin position="95"/>
        <end position="118"/>
    </location>
</feature>
<feature type="transmembrane region" description="Helical" evidence="1">
    <location>
        <begin position="124"/>
        <end position="146"/>
    </location>
</feature>
<evidence type="ECO:0000256" key="1">
    <source>
        <dbReference type="SAM" id="Phobius"/>
    </source>
</evidence>
<accession>A0AA38RVT3</accession>
<evidence type="ECO:0000313" key="4">
    <source>
        <dbReference type="Proteomes" id="UP001174691"/>
    </source>
</evidence>
<keyword evidence="4" id="KW-1185">Reference proteome</keyword>
<evidence type="ECO:0000259" key="2">
    <source>
        <dbReference type="Pfam" id="PF20237"/>
    </source>
</evidence>
<protein>
    <recommendedName>
        <fullName evidence="2">DUF6594 domain-containing protein</fullName>
    </recommendedName>
</protein>
<sequence>MAQKEERTLLNVHPEEVRGLYGSFLASQDMTDGDAFLPADAPVHDFCTTALHQDHRPVRDLLYSDFFQSVQKKFPILKFSEESGGYLLSSTALSLVVEIFQIFFSSSLILIPISALLFGGLDRAAMFGVVVAFVFLFCTVVVLGGAADYGGAGHANGLLHGVVAAYTAVLATFLAQLGS</sequence>
<feature type="transmembrane region" description="Helical" evidence="1">
    <location>
        <begin position="158"/>
        <end position="177"/>
    </location>
</feature>
<dbReference type="InterPro" id="IPR046529">
    <property type="entry name" value="DUF6594"/>
</dbReference>
<comment type="caution">
    <text evidence="3">The sequence shown here is derived from an EMBL/GenBank/DDBJ whole genome shotgun (WGS) entry which is preliminary data.</text>
</comment>
<feature type="domain" description="DUF6594" evidence="2">
    <location>
        <begin position="8"/>
        <end position="170"/>
    </location>
</feature>
<keyword evidence="1" id="KW-0812">Transmembrane</keyword>
<reference evidence="3" key="1">
    <citation type="submission" date="2022-07" db="EMBL/GenBank/DDBJ databases">
        <title>Fungi with potential for degradation of polypropylene.</title>
        <authorList>
            <person name="Gostincar C."/>
        </authorList>
    </citation>
    <scope>NUCLEOTIDE SEQUENCE</scope>
    <source>
        <strain evidence="3">EXF-13287</strain>
    </source>
</reference>
<dbReference type="AlphaFoldDB" id="A0AA38RVT3"/>
<organism evidence="3 4">
    <name type="scientific">Coniochaeta hoffmannii</name>
    <dbReference type="NCBI Taxonomy" id="91930"/>
    <lineage>
        <taxon>Eukaryota</taxon>
        <taxon>Fungi</taxon>
        <taxon>Dikarya</taxon>
        <taxon>Ascomycota</taxon>
        <taxon>Pezizomycotina</taxon>
        <taxon>Sordariomycetes</taxon>
        <taxon>Sordariomycetidae</taxon>
        <taxon>Coniochaetales</taxon>
        <taxon>Coniochaetaceae</taxon>
        <taxon>Coniochaeta</taxon>
    </lineage>
</organism>
<dbReference type="Pfam" id="PF20237">
    <property type="entry name" value="DUF6594"/>
    <property type="match status" value="1"/>
</dbReference>
<evidence type="ECO:0000313" key="3">
    <source>
        <dbReference type="EMBL" id="KAJ9151560.1"/>
    </source>
</evidence>
<keyword evidence="1" id="KW-1133">Transmembrane helix</keyword>
<keyword evidence="1" id="KW-0472">Membrane</keyword>
<gene>
    <name evidence="3" type="ORF">NKR19_g4812</name>
</gene>
<proteinExistence type="predicted"/>